<proteinExistence type="predicted"/>
<gene>
    <name evidence="2" type="ORF">ACEZDE_15100</name>
</gene>
<keyword evidence="1" id="KW-0472">Membrane</keyword>
<evidence type="ECO:0000313" key="2">
    <source>
        <dbReference type="EMBL" id="MFC1417959.1"/>
    </source>
</evidence>
<reference evidence="2 3" key="1">
    <citation type="submission" date="2024-09" db="EMBL/GenBank/DDBJ databases">
        <authorList>
            <person name="Lee S.D."/>
        </authorList>
    </citation>
    <scope>NUCLEOTIDE SEQUENCE [LARGE SCALE GENOMIC DNA]</scope>
    <source>
        <strain evidence="2 3">N8-3</strain>
    </source>
</reference>
<feature type="transmembrane region" description="Helical" evidence="1">
    <location>
        <begin position="19"/>
        <end position="37"/>
    </location>
</feature>
<accession>A0ABV6VW10</accession>
<keyword evidence="1" id="KW-1133">Transmembrane helix</keyword>
<organism evidence="2 3">
    <name type="scientific">Streptacidiphilus cavernicola</name>
    <dbReference type="NCBI Taxonomy" id="3342716"/>
    <lineage>
        <taxon>Bacteria</taxon>
        <taxon>Bacillati</taxon>
        <taxon>Actinomycetota</taxon>
        <taxon>Actinomycetes</taxon>
        <taxon>Kitasatosporales</taxon>
        <taxon>Streptomycetaceae</taxon>
        <taxon>Streptacidiphilus</taxon>
    </lineage>
</organism>
<dbReference type="RefSeq" id="WP_380536572.1">
    <property type="nucleotide sequence ID" value="NZ_JBHFAB010000009.1"/>
</dbReference>
<protein>
    <submittedName>
        <fullName evidence="2">DUF6790 family protein</fullName>
    </submittedName>
</protein>
<evidence type="ECO:0000313" key="3">
    <source>
        <dbReference type="Proteomes" id="UP001592531"/>
    </source>
</evidence>
<dbReference type="EMBL" id="JBHFAB010000009">
    <property type="protein sequence ID" value="MFC1417959.1"/>
    <property type="molecule type" value="Genomic_DNA"/>
</dbReference>
<evidence type="ECO:0000256" key="1">
    <source>
        <dbReference type="SAM" id="Phobius"/>
    </source>
</evidence>
<dbReference type="Pfam" id="PF20589">
    <property type="entry name" value="DUF6790"/>
    <property type="match status" value="1"/>
</dbReference>
<keyword evidence="3" id="KW-1185">Reference proteome</keyword>
<keyword evidence="1" id="KW-0812">Transmembrane</keyword>
<comment type="caution">
    <text evidence="2">The sequence shown here is derived from an EMBL/GenBank/DDBJ whole genome shotgun (WGS) entry which is preliminary data.</text>
</comment>
<sequence length="55" mass="5784">MWGATIGHVFHWFANGDHAAGNTGGILIPAVMIALAARDIHHTGRDRGHTTDPAA</sequence>
<name>A0ABV6VW10_9ACTN</name>
<dbReference type="Proteomes" id="UP001592531">
    <property type="component" value="Unassembled WGS sequence"/>
</dbReference>
<dbReference type="InterPro" id="IPR046740">
    <property type="entry name" value="DUF6790"/>
</dbReference>